<reference evidence="2 3" key="1">
    <citation type="submission" date="2021-06" db="EMBL/GenBank/DDBJ databases">
        <title>Caerostris extrusa draft genome.</title>
        <authorList>
            <person name="Kono N."/>
            <person name="Arakawa K."/>
        </authorList>
    </citation>
    <scope>NUCLEOTIDE SEQUENCE [LARGE SCALE GENOMIC DNA]</scope>
</reference>
<keyword evidence="3" id="KW-1185">Reference proteome</keyword>
<name>A0AAV4R1J8_CAEEX</name>
<gene>
    <name evidence="2" type="ORF">CEXT_362881</name>
</gene>
<sequence length="101" mass="11168">MRRRKFTLLLLHCRFASGARGTDQLSLIILLFELCLFNYLLFLMPSFSGFLLGDHSFLSSCSWQIRSGSLVMPDLLCASGGGLLFAVVAVGSHRAIDRLNS</sequence>
<keyword evidence="1" id="KW-0812">Transmembrane</keyword>
<dbReference type="EMBL" id="BPLR01007174">
    <property type="protein sequence ID" value="GIY14941.1"/>
    <property type="molecule type" value="Genomic_DNA"/>
</dbReference>
<organism evidence="2 3">
    <name type="scientific">Caerostris extrusa</name>
    <name type="common">Bark spider</name>
    <name type="synonym">Caerostris bankana</name>
    <dbReference type="NCBI Taxonomy" id="172846"/>
    <lineage>
        <taxon>Eukaryota</taxon>
        <taxon>Metazoa</taxon>
        <taxon>Ecdysozoa</taxon>
        <taxon>Arthropoda</taxon>
        <taxon>Chelicerata</taxon>
        <taxon>Arachnida</taxon>
        <taxon>Araneae</taxon>
        <taxon>Araneomorphae</taxon>
        <taxon>Entelegynae</taxon>
        <taxon>Araneoidea</taxon>
        <taxon>Araneidae</taxon>
        <taxon>Caerostris</taxon>
    </lineage>
</organism>
<comment type="caution">
    <text evidence="2">The sequence shown here is derived from an EMBL/GenBank/DDBJ whole genome shotgun (WGS) entry which is preliminary data.</text>
</comment>
<proteinExistence type="predicted"/>
<evidence type="ECO:0000313" key="3">
    <source>
        <dbReference type="Proteomes" id="UP001054945"/>
    </source>
</evidence>
<evidence type="ECO:0000313" key="2">
    <source>
        <dbReference type="EMBL" id="GIY14941.1"/>
    </source>
</evidence>
<keyword evidence="1" id="KW-1133">Transmembrane helix</keyword>
<feature type="transmembrane region" description="Helical" evidence="1">
    <location>
        <begin position="28"/>
        <end position="53"/>
    </location>
</feature>
<evidence type="ECO:0000256" key="1">
    <source>
        <dbReference type="SAM" id="Phobius"/>
    </source>
</evidence>
<dbReference type="AlphaFoldDB" id="A0AAV4R1J8"/>
<keyword evidence="1" id="KW-0472">Membrane</keyword>
<dbReference type="Proteomes" id="UP001054945">
    <property type="component" value="Unassembled WGS sequence"/>
</dbReference>
<feature type="transmembrane region" description="Helical" evidence="1">
    <location>
        <begin position="74"/>
        <end position="96"/>
    </location>
</feature>
<protein>
    <submittedName>
        <fullName evidence="2">Uncharacterized protein</fullName>
    </submittedName>
</protein>
<accession>A0AAV4R1J8</accession>